<name>A0A1H7JSB9_9SPHI</name>
<protein>
    <recommendedName>
        <fullName evidence="1">Surface glycan-binding protein B xyloglucan binding domain-containing protein</fullName>
    </recommendedName>
</protein>
<sequence>MKSLIKNKSIYQGAAHAALAAFLLVLLLNGCKKSDEASGGPMRIDVVYLQDVNSDVPDRAVEFARIGQTIRIEGEGFSGVERIFINGYQTSFNSALFTDHNIWLSIAAETPTFDANPDERNTIVLEKGGQLYQYAFEIRSSAPTVTSISHTMPQAGEEITIYGTGLQGIESITFPGGITVTSGIVSDDEEGTYCTVTVPDNVSDEGGALLLVGANGGVYSPAYFNFKRGLLHNFDNVNTASWSNGEISEDLDALLPADGNGPKSQGLYRSLNKDSRTMAASDAAVDITRYWINNGVWGSMIDNTVIPGTTSTDQVAVQLDIYVQGEWNSGNIRFVVADGFGTTRYCMLYAPWESGGSRVPFENPGHWFTVTLPFSDSEDFAGMDFQGVLSLLSTVTYAQAGPWLENGPINGVPAENTNVNVYFDNIRIVPLSTPAFSDFE</sequence>
<reference evidence="3" key="1">
    <citation type="submission" date="2016-10" db="EMBL/GenBank/DDBJ databases">
        <authorList>
            <person name="Varghese N."/>
            <person name="Submissions S."/>
        </authorList>
    </citation>
    <scope>NUCLEOTIDE SEQUENCE [LARGE SCALE GENOMIC DNA]</scope>
    <source>
        <strain evidence="3">Jip14</strain>
    </source>
</reference>
<dbReference type="InterPro" id="IPR014756">
    <property type="entry name" value="Ig_E-set"/>
</dbReference>
<dbReference type="RefSeq" id="WP_090604007.1">
    <property type="nucleotide sequence ID" value="NZ_FNZR01000002.1"/>
</dbReference>
<dbReference type="STRING" id="332977.SAMN05421740_102654"/>
<evidence type="ECO:0000313" key="2">
    <source>
        <dbReference type="EMBL" id="SEK77294.1"/>
    </source>
</evidence>
<keyword evidence="3" id="KW-1185">Reference proteome</keyword>
<organism evidence="2 3">
    <name type="scientific">Parapedobacter koreensis</name>
    <dbReference type="NCBI Taxonomy" id="332977"/>
    <lineage>
        <taxon>Bacteria</taxon>
        <taxon>Pseudomonadati</taxon>
        <taxon>Bacteroidota</taxon>
        <taxon>Sphingobacteriia</taxon>
        <taxon>Sphingobacteriales</taxon>
        <taxon>Sphingobacteriaceae</taxon>
        <taxon>Parapedobacter</taxon>
    </lineage>
</organism>
<dbReference type="InterPro" id="IPR013783">
    <property type="entry name" value="Ig-like_fold"/>
</dbReference>
<dbReference type="Gene3D" id="2.60.40.10">
    <property type="entry name" value="Immunoglobulins"/>
    <property type="match status" value="2"/>
</dbReference>
<accession>A0A1H7JSB9</accession>
<dbReference type="OrthoDB" id="660167at2"/>
<dbReference type="GO" id="GO:0030247">
    <property type="term" value="F:polysaccharide binding"/>
    <property type="evidence" value="ECO:0007669"/>
    <property type="project" value="InterPro"/>
</dbReference>
<evidence type="ECO:0000313" key="3">
    <source>
        <dbReference type="Proteomes" id="UP000198916"/>
    </source>
</evidence>
<dbReference type="Proteomes" id="UP000198916">
    <property type="component" value="Unassembled WGS sequence"/>
</dbReference>
<dbReference type="AlphaFoldDB" id="A0A1H7JSB9"/>
<gene>
    <name evidence="2" type="ORF">SAMN05421740_102654</name>
</gene>
<dbReference type="SUPFAM" id="SSF81296">
    <property type="entry name" value="E set domains"/>
    <property type="match status" value="1"/>
</dbReference>
<dbReference type="Pfam" id="PF18329">
    <property type="entry name" value="SGBP_B_XBD"/>
    <property type="match status" value="1"/>
</dbReference>
<feature type="domain" description="Surface glycan-binding protein B xyloglucan binding" evidence="1">
    <location>
        <begin position="224"/>
        <end position="430"/>
    </location>
</feature>
<dbReference type="InterPro" id="IPR040475">
    <property type="entry name" value="SGBP_B_XBD"/>
</dbReference>
<dbReference type="EMBL" id="FNZR01000002">
    <property type="protein sequence ID" value="SEK77294.1"/>
    <property type="molecule type" value="Genomic_DNA"/>
</dbReference>
<evidence type="ECO:0000259" key="1">
    <source>
        <dbReference type="Pfam" id="PF18329"/>
    </source>
</evidence>
<proteinExistence type="predicted"/>